<evidence type="ECO:0000313" key="6">
    <source>
        <dbReference type="EMBL" id="ANC30975.1"/>
    </source>
</evidence>
<dbReference type="PATRIC" id="fig|1300344.3.peg.1423"/>
<keyword evidence="4" id="KW-1133">Transmembrane helix</keyword>
<evidence type="ECO:0000256" key="3">
    <source>
        <dbReference type="SAM" id="MobiDB-lite"/>
    </source>
</evidence>
<comment type="similarity">
    <text evidence="1">Belongs to the glycosyl hydrolase 3 family.</text>
</comment>
<dbReference type="PANTHER" id="PTHR42715:SF10">
    <property type="entry name" value="BETA-GLUCOSIDASE"/>
    <property type="match status" value="1"/>
</dbReference>
<dbReference type="InterPro" id="IPR001764">
    <property type="entry name" value="Glyco_hydro_3_N"/>
</dbReference>
<dbReference type="EMBL" id="CP014209">
    <property type="protein sequence ID" value="ANC30975.1"/>
    <property type="molecule type" value="Genomic_DNA"/>
</dbReference>
<dbReference type="InterPro" id="IPR050288">
    <property type="entry name" value="Cellulose_deg_GH3"/>
</dbReference>
<accession>A0A161I198</accession>
<feature type="transmembrane region" description="Helical" evidence="4">
    <location>
        <begin position="91"/>
        <end position="113"/>
    </location>
</feature>
<dbReference type="Pfam" id="PF14310">
    <property type="entry name" value="Fn3-like"/>
    <property type="match status" value="1"/>
</dbReference>
<keyword evidence="4" id="KW-0472">Membrane</keyword>
<dbReference type="InterPro" id="IPR002772">
    <property type="entry name" value="Glyco_hydro_3_C"/>
</dbReference>
<keyword evidence="4" id="KW-0812">Transmembrane</keyword>
<dbReference type="SMART" id="SM01217">
    <property type="entry name" value="Fn3_like"/>
    <property type="match status" value="1"/>
</dbReference>
<dbReference type="PANTHER" id="PTHR42715">
    <property type="entry name" value="BETA-GLUCOSIDASE"/>
    <property type="match status" value="1"/>
</dbReference>
<dbReference type="InterPro" id="IPR026891">
    <property type="entry name" value="Fn3-like"/>
</dbReference>
<dbReference type="Pfam" id="PF00933">
    <property type="entry name" value="Glyco_hydro_3"/>
    <property type="match status" value="1"/>
</dbReference>
<dbReference type="Pfam" id="PF01915">
    <property type="entry name" value="Glyco_hydro_3_C"/>
    <property type="match status" value="1"/>
</dbReference>
<evidence type="ECO:0000256" key="2">
    <source>
        <dbReference type="ARBA" id="ARBA00022801"/>
    </source>
</evidence>
<reference evidence="6 7" key="1">
    <citation type="submission" date="2016-01" db="EMBL/GenBank/DDBJ databases">
        <title>Complete genome sequence of a soil Actinobacterium, Isoptericola dokdonensis DS-3.</title>
        <authorList>
            <person name="Kwon S.-K."/>
            <person name="Kim J.F."/>
        </authorList>
    </citation>
    <scope>NUCLEOTIDE SEQUENCE [LARGE SCALE GENOMIC DNA]</scope>
    <source>
        <strain evidence="6 7">DS-3</strain>
    </source>
</reference>
<dbReference type="PRINTS" id="PR00133">
    <property type="entry name" value="GLHYDRLASE3"/>
</dbReference>
<dbReference type="SUPFAM" id="SSF52279">
    <property type="entry name" value="Beta-D-glucan exohydrolase, C-terminal domain"/>
    <property type="match status" value="1"/>
</dbReference>
<name>A0A161I198_9MICO</name>
<dbReference type="InterPro" id="IPR036881">
    <property type="entry name" value="Glyco_hydro_3_C_sf"/>
</dbReference>
<organism evidence="6 7">
    <name type="scientific">Isoptericola dokdonensis DS-3</name>
    <dbReference type="NCBI Taxonomy" id="1300344"/>
    <lineage>
        <taxon>Bacteria</taxon>
        <taxon>Bacillati</taxon>
        <taxon>Actinomycetota</taxon>
        <taxon>Actinomycetes</taxon>
        <taxon>Micrococcales</taxon>
        <taxon>Promicromonosporaceae</taxon>
        <taxon>Isoptericola</taxon>
    </lineage>
</organism>
<proteinExistence type="inferred from homology"/>
<dbReference type="InterPro" id="IPR017853">
    <property type="entry name" value="GH"/>
</dbReference>
<dbReference type="EC" id="3.2.1.21" evidence="6"/>
<sequence length="913" mass="96517">MATRREIKQEAVARVQDERAARRERSAELKAMDPAERSAAKAADKAAARAAKADRKAERAEARAGMDRAARRADKRRERVYRKVGHRPRRAVGWGVAAVAVVGVGALAAPYAAGIARVSSLTFTDDTPAAAAAREAALGVAEDVADEGLVLLKNDAGTLPLDGGVNVFSFASFNLRLGGGGSGGSNTAGAPTLYEALAAQGIEHNTALYDSMVEAGAEHADGPSNAFVQIAGGMLGQGDHEPAPDYLTDDVLAQAAEFSGTAIVVVGNDGSEGSDFTAEQLRLTAAQHDLLDKVTSVQDEVVVVVNSGNQMELGFLDEYPEITAAVWMGTPGPQGATSLAKVLTGAVNPSGHLTDTYATDVTSAPSTENFGDFSYENVARSFLDYEEGIYVGYRYYETRYAGDEAGYAAAVQYPFGYGLSYTDFTWDAAEPVVTADTVTVDVTVTNTGDVAGKDVVQVYFSAPYTEGGIEKSAIELAGYAKTGVLEPGASETVTVEYAVRDMASWDTAAGVYLLEAGDYEISVRTDVHTPVASYTTTVADDVVHDADPDTGVAYESRFGYVEGDLTYLSRSDWDGTWPTVEDADLVASDELLARMDPQVAPTEGDAPTYGADHGLVLADMVGLERDDPRWEEFLDQLTLEEQVDLFSYGAYRSVAIDRLGVPSITMLDSPAGLNSLFSPLDAAAYPTEVVVASTWNDELAYAVGASVGTEANAYGVEVWYSPGMNLHRTAMGGRGFEYFSEDPLLTGAMAAAVISGSQDQGVLTTIKHFVLNDQEVNARSGINVFASEQALRELYLRPFEIAVKEGGATGAMSSFINLGGSWAGGNEDLLQGVLRGEWGFDGFVSTDAVLGGWMDPELAARHGNDWMLAVFPAATVDATTAAVEADPVGMGAALRDRAHTILHTVARTTAMSS</sequence>
<dbReference type="Proteomes" id="UP000076794">
    <property type="component" value="Chromosome"/>
</dbReference>
<dbReference type="AlphaFoldDB" id="A0A161I198"/>
<dbReference type="Gene3D" id="2.60.40.10">
    <property type="entry name" value="Immunoglobulins"/>
    <property type="match status" value="1"/>
</dbReference>
<dbReference type="SUPFAM" id="SSF51445">
    <property type="entry name" value="(Trans)glycosidases"/>
    <property type="match status" value="1"/>
</dbReference>
<feature type="domain" description="Fibronectin type III-like" evidence="5">
    <location>
        <begin position="454"/>
        <end position="527"/>
    </location>
</feature>
<keyword evidence="2 6" id="KW-0378">Hydrolase</keyword>
<dbReference type="KEGG" id="ido:I598_1417"/>
<keyword evidence="7" id="KW-1185">Reference proteome</keyword>
<gene>
    <name evidence="6" type="primary">bglB_2</name>
    <name evidence="6" type="ORF">I598_1417</name>
</gene>
<keyword evidence="6" id="KW-0326">Glycosidase</keyword>
<dbReference type="GO" id="GO:0008422">
    <property type="term" value="F:beta-glucosidase activity"/>
    <property type="evidence" value="ECO:0007669"/>
    <property type="project" value="UniProtKB-EC"/>
</dbReference>
<evidence type="ECO:0000313" key="7">
    <source>
        <dbReference type="Proteomes" id="UP000076794"/>
    </source>
</evidence>
<dbReference type="Gene3D" id="3.40.50.1700">
    <property type="entry name" value="Glycoside hydrolase family 3 C-terminal domain"/>
    <property type="match status" value="1"/>
</dbReference>
<evidence type="ECO:0000256" key="4">
    <source>
        <dbReference type="SAM" id="Phobius"/>
    </source>
</evidence>
<dbReference type="RefSeq" id="WP_068202362.1">
    <property type="nucleotide sequence ID" value="NZ_CP014209.1"/>
</dbReference>
<evidence type="ECO:0000256" key="1">
    <source>
        <dbReference type="ARBA" id="ARBA00005336"/>
    </source>
</evidence>
<protein>
    <submittedName>
        <fullName evidence="6">Thermostable beta-glucosidase B</fullName>
        <ecNumber evidence="6">3.2.1.21</ecNumber>
    </submittedName>
</protein>
<dbReference type="Gene3D" id="3.20.20.300">
    <property type="entry name" value="Glycoside hydrolase, family 3, N-terminal domain"/>
    <property type="match status" value="1"/>
</dbReference>
<evidence type="ECO:0000259" key="5">
    <source>
        <dbReference type="SMART" id="SM01217"/>
    </source>
</evidence>
<dbReference type="STRING" id="1300344.I598_1417"/>
<dbReference type="InterPro" id="IPR013783">
    <property type="entry name" value="Ig-like_fold"/>
</dbReference>
<dbReference type="OrthoDB" id="3187562at2"/>
<feature type="region of interest" description="Disordered" evidence="3">
    <location>
        <begin position="1"/>
        <end position="76"/>
    </location>
</feature>
<dbReference type="InterPro" id="IPR036962">
    <property type="entry name" value="Glyco_hydro_3_N_sf"/>
</dbReference>
<dbReference type="GO" id="GO:0005975">
    <property type="term" value="P:carbohydrate metabolic process"/>
    <property type="evidence" value="ECO:0007669"/>
    <property type="project" value="InterPro"/>
</dbReference>